<dbReference type="CDD" id="cd07989">
    <property type="entry name" value="LPLAT_AGPAT-like"/>
    <property type="match status" value="1"/>
</dbReference>
<dbReference type="InterPro" id="IPR002123">
    <property type="entry name" value="Plipid/glycerol_acylTrfase"/>
</dbReference>
<keyword evidence="4 6" id="KW-0012">Acyltransferase</keyword>
<sequence>MIFINRSDGVSSLRNTIRLAKIRIRENRSIIIFPEGTRTTAKHGVKYQPGVAALYNALSVPVLPIALNTGLFWPKSILSLRRTPGKAIIEILPPIYPGLNKNDFLQNLEKIIEERSSQLVLQKN</sequence>
<dbReference type="Pfam" id="PF01553">
    <property type="entry name" value="Acyltransferase"/>
    <property type="match status" value="1"/>
</dbReference>
<dbReference type="PANTHER" id="PTHR10434">
    <property type="entry name" value="1-ACYL-SN-GLYCEROL-3-PHOSPHATE ACYLTRANSFERASE"/>
    <property type="match status" value="1"/>
</dbReference>
<evidence type="ECO:0000256" key="2">
    <source>
        <dbReference type="ARBA" id="ARBA00013211"/>
    </source>
</evidence>
<evidence type="ECO:0000313" key="6">
    <source>
        <dbReference type="EMBL" id="VVC31124.1"/>
    </source>
</evidence>
<dbReference type="Proteomes" id="UP000325440">
    <property type="component" value="Unassembled WGS sequence"/>
</dbReference>
<reference evidence="6 7" key="1">
    <citation type="submission" date="2019-08" db="EMBL/GenBank/DDBJ databases">
        <authorList>
            <person name="Alioto T."/>
            <person name="Alioto T."/>
            <person name="Gomez Garrido J."/>
        </authorList>
    </citation>
    <scope>NUCLEOTIDE SEQUENCE [LARGE SCALE GENOMIC DNA]</scope>
</reference>
<gene>
    <name evidence="6" type="ORF">CINCED_3A005928</name>
</gene>
<dbReference type="SUPFAM" id="SSF69593">
    <property type="entry name" value="Glycerol-3-phosphate (1)-acyltransferase"/>
    <property type="match status" value="1"/>
</dbReference>
<proteinExistence type="predicted"/>
<evidence type="ECO:0000256" key="4">
    <source>
        <dbReference type="ARBA" id="ARBA00023315"/>
    </source>
</evidence>
<name>A0A5E4MJN9_9HEMI</name>
<keyword evidence="7" id="KW-1185">Reference proteome</keyword>
<accession>A0A5E4MJN9</accession>
<dbReference type="GO" id="GO:0006654">
    <property type="term" value="P:phosphatidic acid biosynthetic process"/>
    <property type="evidence" value="ECO:0007669"/>
    <property type="project" value="TreeGrafter"/>
</dbReference>
<dbReference type="OrthoDB" id="202234at2759"/>
<dbReference type="EC" id="2.3.1.51" evidence="2"/>
<dbReference type="PANTHER" id="PTHR10434:SF40">
    <property type="entry name" value="1-ACYL-SN-GLYCEROL-3-PHOSPHATE ACYLTRANSFERASE"/>
    <property type="match status" value="1"/>
</dbReference>
<dbReference type="EMBL" id="CABPRJ010000590">
    <property type="protein sequence ID" value="VVC31124.1"/>
    <property type="molecule type" value="Genomic_DNA"/>
</dbReference>
<evidence type="ECO:0000259" key="5">
    <source>
        <dbReference type="Pfam" id="PF01553"/>
    </source>
</evidence>
<evidence type="ECO:0000313" key="7">
    <source>
        <dbReference type="Proteomes" id="UP000325440"/>
    </source>
</evidence>
<evidence type="ECO:0000256" key="3">
    <source>
        <dbReference type="ARBA" id="ARBA00022679"/>
    </source>
</evidence>
<dbReference type="GO" id="GO:0003841">
    <property type="term" value="F:1-acylglycerol-3-phosphate O-acyltransferase activity"/>
    <property type="evidence" value="ECO:0007669"/>
    <property type="project" value="UniProtKB-EC"/>
</dbReference>
<protein>
    <recommendedName>
        <fullName evidence="2">1-acylglycerol-3-phosphate O-acyltransferase</fullName>
        <ecNumber evidence="2">2.3.1.51</ecNumber>
    </recommendedName>
</protein>
<comment type="pathway">
    <text evidence="1">Phospholipid metabolism; CDP-diacylglycerol biosynthesis; CDP-diacylglycerol from sn-glycerol 3-phosphate: step 2/3.</text>
</comment>
<evidence type="ECO:0000256" key="1">
    <source>
        <dbReference type="ARBA" id="ARBA00004728"/>
    </source>
</evidence>
<feature type="domain" description="Phospholipid/glycerol acyltransferase" evidence="5">
    <location>
        <begin position="2"/>
        <end position="67"/>
    </location>
</feature>
<organism evidence="6 7">
    <name type="scientific">Cinara cedri</name>
    <dbReference type="NCBI Taxonomy" id="506608"/>
    <lineage>
        <taxon>Eukaryota</taxon>
        <taxon>Metazoa</taxon>
        <taxon>Ecdysozoa</taxon>
        <taxon>Arthropoda</taxon>
        <taxon>Hexapoda</taxon>
        <taxon>Insecta</taxon>
        <taxon>Pterygota</taxon>
        <taxon>Neoptera</taxon>
        <taxon>Paraneoptera</taxon>
        <taxon>Hemiptera</taxon>
        <taxon>Sternorrhyncha</taxon>
        <taxon>Aphidomorpha</taxon>
        <taxon>Aphidoidea</taxon>
        <taxon>Aphididae</taxon>
        <taxon>Lachninae</taxon>
        <taxon>Cinara</taxon>
    </lineage>
</organism>
<keyword evidence="3 6" id="KW-0808">Transferase</keyword>
<dbReference type="AlphaFoldDB" id="A0A5E4MJN9"/>